<gene>
    <name evidence="2" type="ORF">E4665_16760</name>
</gene>
<keyword evidence="1" id="KW-0812">Transmembrane</keyword>
<dbReference type="OrthoDB" id="2618234at2"/>
<evidence type="ECO:0000313" key="3">
    <source>
        <dbReference type="Proteomes" id="UP000298347"/>
    </source>
</evidence>
<dbReference type="AlphaFoldDB" id="A0A4Z0GHB6"/>
<feature type="transmembrane region" description="Helical" evidence="1">
    <location>
        <begin position="104"/>
        <end position="124"/>
    </location>
</feature>
<proteinExistence type="predicted"/>
<feature type="transmembrane region" description="Helical" evidence="1">
    <location>
        <begin position="38"/>
        <end position="57"/>
    </location>
</feature>
<name>A0A4Z0GHB6_9BACL</name>
<dbReference type="Proteomes" id="UP000298347">
    <property type="component" value="Unassembled WGS sequence"/>
</dbReference>
<reference evidence="2 3" key="1">
    <citation type="journal article" date="2015" name="Int. J. Syst. Evol. Microbiol.">
        <title>Sporolactobacillus shoreae sp. nov. and Sporolactobacillus spathodeae sp. nov., two spore-forming lactic acid bacteria isolated from tree barks in Thailand.</title>
        <authorList>
            <person name="Thamacharoensuk T."/>
            <person name="Kitahara M."/>
            <person name="Ohkuma M."/>
            <person name="Thongchul N."/>
            <person name="Tanasupawat S."/>
        </authorList>
    </citation>
    <scope>NUCLEOTIDE SEQUENCE [LARGE SCALE GENOMIC DNA]</scope>
    <source>
        <strain evidence="2 3">BK92</strain>
    </source>
</reference>
<dbReference type="RefSeq" id="WP_135349949.1">
    <property type="nucleotide sequence ID" value="NZ_SRJD01000031.1"/>
</dbReference>
<protein>
    <submittedName>
        <fullName evidence="2">Uncharacterized protein</fullName>
    </submittedName>
</protein>
<keyword evidence="1" id="KW-1133">Transmembrane helix</keyword>
<feature type="transmembrane region" description="Helical" evidence="1">
    <location>
        <begin position="12"/>
        <end position="29"/>
    </location>
</feature>
<keyword evidence="1" id="KW-0472">Membrane</keyword>
<evidence type="ECO:0000313" key="2">
    <source>
        <dbReference type="EMBL" id="TGA96078.1"/>
    </source>
</evidence>
<comment type="caution">
    <text evidence="2">The sequence shown here is derived from an EMBL/GenBank/DDBJ whole genome shotgun (WGS) entry which is preliminary data.</text>
</comment>
<dbReference type="EMBL" id="SRJD01000031">
    <property type="protein sequence ID" value="TGA96078.1"/>
    <property type="molecule type" value="Genomic_DNA"/>
</dbReference>
<feature type="transmembrane region" description="Helical" evidence="1">
    <location>
        <begin position="77"/>
        <end position="97"/>
    </location>
</feature>
<organism evidence="2 3">
    <name type="scientific">Sporolactobacillus shoreae</name>
    <dbReference type="NCBI Taxonomy" id="1465501"/>
    <lineage>
        <taxon>Bacteria</taxon>
        <taxon>Bacillati</taxon>
        <taxon>Bacillota</taxon>
        <taxon>Bacilli</taxon>
        <taxon>Bacillales</taxon>
        <taxon>Sporolactobacillaceae</taxon>
        <taxon>Sporolactobacillus</taxon>
    </lineage>
</organism>
<feature type="transmembrane region" description="Helical" evidence="1">
    <location>
        <begin position="136"/>
        <end position="154"/>
    </location>
</feature>
<evidence type="ECO:0000256" key="1">
    <source>
        <dbReference type="SAM" id="Phobius"/>
    </source>
</evidence>
<keyword evidence="3" id="KW-1185">Reference proteome</keyword>
<accession>A0A4Z0GHB6</accession>
<sequence>MKFYNSSFSTNEWFILIVGIAAYTLLFLLPKRLTRSQTVLTLIMGIYFVALFDQTLCKVPFNYYDVNDTSYFELWDALSYIMYGPFAYFFIYGYSIIKKFRSTFFFYILTWAVFSMFAEALAWHAGVYHYRNGYQMFFSIPVYLLVLSLTMLYYQCYIRQHK</sequence>